<sequence length="128" mass="14289">MRNSGALKPRPENAAAVHQERDERHDGPRLMELNRLSCPRNVPRIRPFGCVTNKGALSRLLIIRRSIFAPRPLAPGVCVRRAEFNAERRRIYGVARSRLHALGGVPTGRRAKTVPGIPRLGAESEKKN</sequence>
<protein>
    <submittedName>
        <fullName evidence="2">Uncharacterized protein</fullName>
    </submittedName>
</protein>
<evidence type="ECO:0000313" key="3">
    <source>
        <dbReference type="Proteomes" id="UP001221898"/>
    </source>
</evidence>
<evidence type="ECO:0000313" key="2">
    <source>
        <dbReference type="EMBL" id="KAJ8394607.1"/>
    </source>
</evidence>
<reference evidence="2" key="1">
    <citation type="journal article" date="2023" name="Science">
        <title>Genome structures resolve the early diversification of teleost fishes.</title>
        <authorList>
            <person name="Parey E."/>
            <person name="Louis A."/>
            <person name="Montfort J."/>
            <person name="Bouchez O."/>
            <person name="Roques C."/>
            <person name="Iampietro C."/>
            <person name="Lluch J."/>
            <person name="Castinel A."/>
            <person name="Donnadieu C."/>
            <person name="Desvignes T."/>
            <person name="Floi Bucao C."/>
            <person name="Jouanno E."/>
            <person name="Wen M."/>
            <person name="Mejri S."/>
            <person name="Dirks R."/>
            <person name="Jansen H."/>
            <person name="Henkel C."/>
            <person name="Chen W.J."/>
            <person name="Zahm M."/>
            <person name="Cabau C."/>
            <person name="Klopp C."/>
            <person name="Thompson A.W."/>
            <person name="Robinson-Rechavi M."/>
            <person name="Braasch I."/>
            <person name="Lecointre G."/>
            <person name="Bobe J."/>
            <person name="Postlethwait J.H."/>
            <person name="Berthelot C."/>
            <person name="Roest Crollius H."/>
            <person name="Guiguen Y."/>
        </authorList>
    </citation>
    <scope>NUCLEOTIDE SEQUENCE</scope>
    <source>
        <strain evidence="2">NC1722</strain>
    </source>
</reference>
<organism evidence="2 3">
    <name type="scientific">Aldrovandia affinis</name>
    <dbReference type="NCBI Taxonomy" id="143900"/>
    <lineage>
        <taxon>Eukaryota</taxon>
        <taxon>Metazoa</taxon>
        <taxon>Chordata</taxon>
        <taxon>Craniata</taxon>
        <taxon>Vertebrata</taxon>
        <taxon>Euteleostomi</taxon>
        <taxon>Actinopterygii</taxon>
        <taxon>Neopterygii</taxon>
        <taxon>Teleostei</taxon>
        <taxon>Notacanthiformes</taxon>
        <taxon>Halosauridae</taxon>
        <taxon>Aldrovandia</taxon>
    </lineage>
</organism>
<dbReference type="Proteomes" id="UP001221898">
    <property type="component" value="Unassembled WGS sequence"/>
</dbReference>
<dbReference type="AlphaFoldDB" id="A0AAD7S285"/>
<name>A0AAD7S285_9TELE</name>
<comment type="caution">
    <text evidence="2">The sequence shown here is derived from an EMBL/GenBank/DDBJ whole genome shotgun (WGS) entry which is preliminary data.</text>
</comment>
<evidence type="ECO:0000256" key="1">
    <source>
        <dbReference type="SAM" id="MobiDB-lite"/>
    </source>
</evidence>
<dbReference type="EMBL" id="JAINUG010000124">
    <property type="protein sequence ID" value="KAJ8394607.1"/>
    <property type="molecule type" value="Genomic_DNA"/>
</dbReference>
<keyword evidence="3" id="KW-1185">Reference proteome</keyword>
<feature type="region of interest" description="Disordered" evidence="1">
    <location>
        <begin position="105"/>
        <end position="128"/>
    </location>
</feature>
<gene>
    <name evidence="2" type="ORF">AAFF_G00044100</name>
</gene>
<accession>A0AAD7S285</accession>
<feature type="compositionally biased region" description="Basic and acidic residues" evidence="1">
    <location>
        <begin position="18"/>
        <end position="28"/>
    </location>
</feature>
<proteinExistence type="predicted"/>
<feature type="region of interest" description="Disordered" evidence="1">
    <location>
        <begin position="1"/>
        <end position="28"/>
    </location>
</feature>